<evidence type="ECO:0000259" key="4">
    <source>
        <dbReference type="PROSITE" id="PS50011"/>
    </source>
</evidence>
<proteinExistence type="predicted"/>
<dbReference type="PROSITE" id="PS00108">
    <property type="entry name" value="PROTEIN_KINASE_ST"/>
    <property type="match status" value="1"/>
</dbReference>
<dbReference type="SMART" id="SM00220">
    <property type="entry name" value="S_TKc"/>
    <property type="match status" value="1"/>
</dbReference>
<dbReference type="Gene3D" id="2.160.20.10">
    <property type="entry name" value="Single-stranded right-handed beta-helix, Pectin lyase-like"/>
    <property type="match status" value="1"/>
</dbReference>
<keyword evidence="3" id="KW-0833">Ubl conjugation pathway</keyword>
<dbReference type="EMBL" id="JSZA02000246">
    <property type="protein sequence ID" value="TGO02050.1"/>
    <property type="molecule type" value="Genomic_DNA"/>
</dbReference>
<evidence type="ECO:0000313" key="6">
    <source>
        <dbReference type="Proteomes" id="UP000030428"/>
    </source>
</evidence>
<dbReference type="Gene3D" id="1.10.510.10">
    <property type="entry name" value="Transferase(Phosphotransferase) domain 1"/>
    <property type="match status" value="1"/>
</dbReference>
<evidence type="ECO:0000256" key="2">
    <source>
        <dbReference type="ARBA" id="ARBA00022737"/>
    </source>
</evidence>
<dbReference type="InterPro" id="IPR022441">
    <property type="entry name" value="Para_beta_helix_rpt-2"/>
</dbReference>
<dbReference type="PANTHER" id="PTHR22990">
    <property type="entry name" value="F-BOX ONLY PROTEIN"/>
    <property type="match status" value="1"/>
</dbReference>
<accession>A0A4E0QNX6</accession>
<dbReference type="SUPFAM" id="SSF56112">
    <property type="entry name" value="Protein kinase-like (PK-like)"/>
    <property type="match status" value="1"/>
</dbReference>
<dbReference type="GO" id="GO:0005524">
    <property type="term" value="F:ATP binding"/>
    <property type="evidence" value="ECO:0007669"/>
    <property type="project" value="InterPro"/>
</dbReference>
<dbReference type="InterPro" id="IPR011009">
    <property type="entry name" value="Kinase-like_dom_sf"/>
</dbReference>
<dbReference type="GO" id="GO:0004672">
    <property type="term" value="F:protein kinase activity"/>
    <property type="evidence" value="ECO:0007669"/>
    <property type="project" value="InterPro"/>
</dbReference>
<dbReference type="GO" id="GO:0006511">
    <property type="term" value="P:ubiquitin-dependent protein catabolic process"/>
    <property type="evidence" value="ECO:0007669"/>
    <property type="project" value="TreeGrafter"/>
</dbReference>
<dbReference type="InterPro" id="IPR008271">
    <property type="entry name" value="Ser/Thr_kinase_AS"/>
</dbReference>
<dbReference type="SMART" id="SM00710">
    <property type="entry name" value="PbH1"/>
    <property type="match status" value="7"/>
</dbReference>
<reference evidence="5 6" key="1">
    <citation type="journal article" date="2016" name="Front. Microbiol.">
        <title>Single-Cell (Meta-)Genomics of a Dimorphic Candidatus Thiomargarita nelsonii Reveals Genomic Plasticity.</title>
        <authorList>
            <person name="Flood B.E."/>
            <person name="Fliss P."/>
            <person name="Jones D.S."/>
            <person name="Dick G.J."/>
            <person name="Jain S."/>
            <person name="Kaster A.K."/>
            <person name="Winkel M."/>
            <person name="Mussmann M."/>
            <person name="Bailey J."/>
        </authorList>
    </citation>
    <scope>NUCLEOTIDE SEQUENCE [LARGE SCALE GENOMIC DNA]</scope>
    <source>
        <strain evidence="5">Hydrate Ridge</strain>
    </source>
</reference>
<name>A0A4E0QNX6_9GAMM</name>
<dbReference type="Pfam" id="PF00069">
    <property type="entry name" value="Pkinase"/>
    <property type="match status" value="1"/>
</dbReference>
<dbReference type="Proteomes" id="UP000030428">
    <property type="component" value="Unassembled WGS sequence"/>
</dbReference>
<comment type="pathway">
    <text evidence="1">Protein modification; protein ubiquitination.</text>
</comment>
<keyword evidence="6" id="KW-1185">Reference proteome</keyword>
<dbReference type="SUPFAM" id="SSF51126">
    <property type="entry name" value="Pectin lyase-like"/>
    <property type="match status" value="1"/>
</dbReference>
<dbReference type="InterPro" id="IPR011050">
    <property type="entry name" value="Pectin_lyase_fold/virulence"/>
</dbReference>
<evidence type="ECO:0000313" key="5">
    <source>
        <dbReference type="EMBL" id="TGO02050.1"/>
    </source>
</evidence>
<protein>
    <recommendedName>
        <fullName evidence="4">Protein kinase domain-containing protein</fullName>
    </recommendedName>
</protein>
<dbReference type="PROSITE" id="PS50011">
    <property type="entry name" value="PROTEIN_KINASE_DOM"/>
    <property type="match status" value="1"/>
</dbReference>
<dbReference type="NCBIfam" id="TIGR03804">
    <property type="entry name" value="para_beta_helix"/>
    <property type="match status" value="2"/>
</dbReference>
<dbReference type="AlphaFoldDB" id="A0A4E0QNX6"/>
<feature type="domain" description="Protein kinase" evidence="4">
    <location>
        <begin position="1"/>
        <end position="192"/>
    </location>
</feature>
<dbReference type="InterPro" id="IPR051550">
    <property type="entry name" value="SCF-Subunits/Alg-Epimerases"/>
</dbReference>
<evidence type="ECO:0000256" key="3">
    <source>
        <dbReference type="ARBA" id="ARBA00022786"/>
    </source>
</evidence>
<dbReference type="PANTHER" id="PTHR22990:SF15">
    <property type="entry name" value="F-BOX ONLY PROTEIN 10"/>
    <property type="match status" value="1"/>
</dbReference>
<dbReference type="InterPro" id="IPR006626">
    <property type="entry name" value="PbH1"/>
</dbReference>
<dbReference type="InterPro" id="IPR000719">
    <property type="entry name" value="Prot_kinase_dom"/>
</dbReference>
<evidence type="ECO:0000256" key="1">
    <source>
        <dbReference type="ARBA" id="ARBA00004906"/>
    </source>
</evidence>
<gene>
    <name evidence="5" type="ORF">PN36_31310</name>
</gene>
<organism evidence="5 6">
    <name type="scientific">Candidatus Thiomargarita nelsonii</name>
    <dbReference type="NCBI Taxonomy" id="1003181"/>
    <lineage>
        <taxon>Bacteria</taxon>
        <taxon>Pseudomonadati</taxon>
        <taxon>Pseudomonadota</taxon>
        <taxon>Gammaproteobacteria</taxon>
        <taxon>Thiotrichales</taxon>
        <taxon>Thiotrichaceae</taxon>
        <taxon>Thiomargarita</taxon>
    </lineage>
</organism>
<dbReference type="InterPro" id="IPR012334">
    <property type="entry name" value="Pectin_lyas_fold"/>
</dbReference>
<keyword evidence="2" id="KW-0677">Repeat</keyword>
<sequence length="482" mass="52876">MRKIAGTYVPEPLDCNYVDAHRQERPYFVSEYIEGALDGENWLAEHGALDVSRGIAVGLQIAKGLEVAHENGIFHLDLKPANLLFKQTDMGLEVKIIDFGLARVATSLREEAMSRRSASGMTEFGQTVMGTLFLGATLYRLMTNESPRTLNPRRLSGAPPELFDLLCDCKEENPALRPESAGEVVRRLESLLTPQPPSVANINLKKEPEQSVIVVAKNNKSWLKSWLDGDCQTISAAIEKAKAGDRILVKQGVYEEDLVIDKPLEIVGDGAEIVVESQNADCIFMKTDNALVRGLSLRNRAEKRCAINIPQGKLRVEYCDISSDTYSCIQIHGSEAEGIVSYCKIHDSKEVGIYVYKNGTGRIDNCDIFGNALAGITIREGGNPVVQHCQIHDNQGGVLVYENGTGRIDNCDIFGNAKAGIAISKGGNPVVQNCTIKQNSYWAVWVYKDGAGTIENCDLRDNAKGAWNIKSGCQVRRSGNKE</sequence>
<dbReference type="InterPro" id="IPR039448">
    <property type="entry name" value="Beta_helix"/>
</dbReference>
<comment type="caution">
    <text evidence="5">The sequence shown here is derived from an EMBL/GenBank/DDBJ whole genome shotgun (WGS) entry which is preliminary data.</text>
</comment>
<dbReference type="Pfam" id="PF13229">
    <property type="entry name" value="Beta_helix"/>
    <property type="match status" value="1"/>
</dbReference>